<dbReference type="OrthoDB" id="9795156at2"/>
<accession>A0A5J6WIK3</accession>
<gene>
    <name evidence="1" type="ORF">FR932_03790</name>
</gene>
<dbReference type="AlphaFoldDB" id="A0A5J6WIK3"/>
<evidence type="ECO:0000313" key="1">
    <source>
        <dbReference type="EMBL" id="QFI37011.1"/>
    </source>
</evidence>
<sequence>MESFDKIYYRAAERKGGEQALAYLISEPLTNAELVRVTDSDVLAEFTRAIFKSGFVWHPLVLS</sequence>
<dbReference type="KEGG" id="mmaa:FR932_03790"/>
<evidence type="ECO:0000313" key="2">
    <source>
        <dbReference type="Proteomes" id="UP000327424"/>
    </source>
</evidence>
<dbReference type="RefSeq" id="WP_019439962.1">
    <property type="nucleotide sequence ID" value="NZ_ALOE01000005.1"/>
</dbReference>
<keyword evidence="2" id="KW-1185">Reference proteome</keyword>
<reference evidence="1 2" key="1">
    <citation type="submission" date="2019-09" db="EMBL/GenBank/DDBJ databases">
        <title>Hybrid Assembly of the complete Genome of the Deep-Sea Bacterium Moritella marina from long Nanopore and Illumina reads.</title>
        <authorList>
            <person name="Magin S."/>
            <person name="Georgoulis A."/>
            <person name="Papadimitriou K."/>
            <person name="Iliakis G."/>
            <person name="Vorgias C.E."/>
        </authorList>
    </citation>
    <scope>NUCLEOTIDE SEQUENCE [LARGE SCALE GENOMIC DNA]</scope>
    <source>
        <strain evidence="1 2">MP-1</strain>
    </source>
</reference>
<dbReference type="Proteomes" id="UP000327424">
    <property type="component" value="Chromosome"/>
</dbReference>
<dbReference type="EMBL" id="CP044399">
    <property type="protein sequence ID" value="QFI37011.1"/>
    <property type="molecule type" value="Genomic_DNA"/>
</dbReference>
<proteinExistence type="predicted"/>
<protein>
    <submittedName>
        <fullName evidence="1">Uncharacterized protein</fullName>
    </submittedName>
</protein>
<name>A0A5J6WIK3_MORMI</name>
<organism evidence="1 2">
    <name type="scientific">Moritella marina ATCC 15381</name>
    <dbReference type="NCBI Taxonomy" id="1202962"/>
    <lineage>
        <taxon>Bacteria</taxon>
        <taxon>Pseudomonadati</taxon>
        <taxon>Pseudomonadota</taxon>
        <taxon>Gammaproteobacteria</taxon>
        <taxon>Alteromonadales</taxon>
        <taxon>Moritellaceae</taxon>
        <taxon>Moritella</taxon>
    </lineage>
</organism>